<feature type="region of interest" description="Disordered" evidence="1">
    <location>
        <begin position="278"/>
        <end position="306"/>
    </location>
</feature>
<dbReference type="GO" id="GO:0005886">
    <property type="term" value="C:plasma membrane"/>
    <property type="evidence" value="ECO:0007669"/>
    <property type="project" value="InterPro"/>
</dbReference>
<feature type="compositionally biased region" description="Polar residues" evidence="1">
    <location>
        <begin position="530"/>
        <end position="541"/>
    </location>
</feature>
<feature type="compositionally biased region" description="Polar residues" evidence="1">
    <location>
        <begin position="695"/>
        <end position="720"/>
    </location>
</feature>
<dbReference type="Proteomes" id="UP000189513">
    <property type="component" value="Unassembled WGS sequence"/>
</dbReference>
<feature type="compositionally biased region" description="Low complexity" evidence="1">
    <location>
        <begin position="851"/>
        <end position="873"/>
    </location>
</feature>
<keyword evidence="2" id="KW-0812">Transmembrane</keyword>
<feature type="compositionally biased region" description="Basic and acidic residues" evidence="1">
    <location>
        <begin position="432"/>
        <end position="441"/>
    </location>
</feature>
<dbReference type="GO" id="GO:0005938">
    <property type="term" value="C:cell cortex"/>
    <property type="evidence" value="ECO:0007669"/>
    <property type="project" value="TreeGrafter"/>
</dbReference>
<accession>A0A1V2LGH7</accession>
<sequence>MRWPYILSLVALLGAALLLFFNILCGATNHAPLNKWYWLEADTSSIPGANSVTRWTNYNSCGVSGGHNTDCSSKHAAYPMSPVSNFGTTEGVPSGLSSKHGSTYYLSKVGWAFLLIGLFFTLLALLPVLVSFCIPSLTILNVGTGFATSAALLFTALSAALLTAGYVKARNAFRDDGRTTHLGKTMLAFIWTSTFLLALSSLFSGVGCCGNFFGNRKKKRTSENYDSSSHETYGNDYTHEKVNSNERRGFFGRSKKTKNEDLEDVGYAAGLGASGATSDYTKGRNNKGTTGTTGTGYGSKSNTGENTDDVGYAAGYGASGATSDYTKGGSGTGYGSSSGYGSGKTAAALGTAGAAGAALGYGASHKDGDKTTTSGTYGSSTTGSGAYANTGSTDYNAKTGESLDDGKTHKDLTTTSGYEPTSYYTRNTGESGIREKGDDVAKSAGFASIGGTSENTKDKSTSKTKGEPSGYGADSGTSGYNKSSTGEYHDSAKSGNKDSSHLGTGAGAAGAAGLGAAALSSHKNKDKPTASDSYGKTSGSKDSTGYGDSYGTSTSGKNKSTTATGSQTRDSTTGENLKDVAYAAGLGASGATSDYSKNKGTSASKSKTEDPSNVGYAAGLGASDATSDYTKNKDTSGSKKSKTGTGNEDLSDVGYSAGLGASGATSDYTKSGSKSDTGRKSGIASWFGKNKRDSSTSSVYDDEISGTTGQQTDENSSSKYGTAAGIAGVGATAAGISDYTKRGSGKDATTGKTSSGKTTSSTGEKLEDNAEYDSTYGHGKSSSGNGLKDAVVDPSRNRNPIAEGLVSGDVGKPNGLHEEVYASKVSSNTADKLHTPYRSVPGDDLPGSFPASNAGAAGVTGSTATKTSTSNGSPTQTPYTGGLDKSETNYTTGSGYGTGSSEPRTYKDDGLRDLETKQQEGESPSIMKQIVDTAKSVV</sequence>
<keyword evidence="2" id="KW-0472">Membrane</keyword>
<feature type="compositionally biased region" description="Polar residues" evidence="1">
    <location>
        <begin position="663"/>
        <end position="675"/>
    </location>
</feature>
<feature type="compositionally biased region" description="Low complexity" evidence="1">
    <location>
        <begin position="371"/>
        <end position="393"/>
    </location>
</feature>
<dbReference type="OMA" id="TSDYTKG"/>
<feature type="compositionally biased region" description="Basic and acidic residues" evidence="1">
    <location>
        <begin position="904"/>
        <end position="920"/>
    </location>
</feature>
<proteinExistence type="predicted"/>
<feature type="compositionally biased region" description="Low complexity" evidence="1">
    <location>
        <begin position="746"/>
        <end position="763"/>
    </location>
</feature>
<dbReference type="AlphaFoldDB" id="A0A1V2LGH7"/>
<gene>
    <name evidence="3" type="ORF">BON22_0837</name>
</gene>
<evidence type="ECO:0000313" key="4">
    <source>
        <dbReference type="Proteomes" id="UP000189513"/>
    </source>
</evidence>
<dbReference type="Pfam" id="PF06687">
    <property type="entry name" value="SUR7"/>
    <property type="match status" value="1"/>
</dbReference>
<feature type="transmembrane region" description="Helical" evidence="2">
    <location>
        <begin position="111"/>
        <end position="134"/>
    </location>
</feature>
<keyword evidence="4" id="KW-1185">Reference proteome</keyword>
<evidence type="ECO:0000256" key="1">
    <source>
        <dbReference type="SAM" id="MobiDB-lite"/>
    </source>
</evidence>
<evidence type="ECO:0000256" key="2">
    <source>
        <dbReference type="SAM" id="Phobius"/>
    </source>
</evidence>
<name>A0A1V2LGH7_CYBFA</name>
<dbReference type="GO" id="GO:0006897">
    <property type="term" value="P:endocytosis"/>
    <property type="evidence" value="ECO:0007669"/>
    <property type="project" value="TreeGrafter"/>
</dbReference>
<dbReference type="VEuPathDB" id="FungiDB:BON22_0837"/>
<feature type="compositionally biased region" description="Basic and acidic residues" evidence="1">
    <location>
        <begin position="487"/>
        <end position="500"/>
    </location>
</feature>
<dbReference type="GO" id="GO:0045121">
    <property type="term" value="C:membrane raft"/>
    <property type="evidence" value="ECO:0007669"/>
    <property type="project" value="TreeGrafter"/>
</dbReference>
<keyword evidence="2" id="KW-1133">Transmembrane helix</keyword>
<feature type="compositionally biased region" description="Low complexity" evidence="1">
    <location>
        <begin position="721"/>
        <end position="736"/>
    </location>
</feature>
<feature type="transmembrane region" description="Helical" evidence="2">
    <location>
        <begin position="187"/>
        <end position="213"/>
    </location>
</feature>
<dbReference type="InterPro" id="IPR009571">
    <property type="entry name" value="SUR7/Rim9-like_fungi"/>
</dbReference>
<feature type="region of interest" description="Disordered" evidence="1">
    <location>
        <begin position="362"/>
        <end position="938"/>
    </location>
</feature>
<dbReference type="GO" id="GO:0030866">
    <property type="term" value="P:cortical actin cytoskeleton organization"/>
    <property type="evidence" value="ECO:0007669"/>
    <property type="project" value="TreeGrafter"/>
</dbReference>
<dbReference type="GO" id="GO:0031505">
    <property type="term" value="P:fungal-type cell wall organization"/>
    <property type="evidence" value="ECO:0007669"/>
    <property type="project" value="TreeGrafter"/>
</dbReference>
<dbReference type="EMBL" id="MPUK01000001">
    <property type="protein sequence ID" value="ONH70181.1"/>
    <property type="molecule type" value="Genomic_DNA"/>
</dbReference>
<feature type="compositionally biased region" description="Polar residues" evidence="1">
    <location>
        <begin position="590"/>
        <end position="605"/>
    </location>
</feature>
<organism evidence="3 4">
    <name type="scientific">Cyberlindnera fabianii</name>
    <name type="common">Yeast</name>
    <name type="synonym">Hansenula fabianii</name>
    <dbReference type="NCBI Taxonomy" id="36022"/>
    <lineage>
        <taxon>Eukaryota</taxon>
        <taxon>Fungi</taxon>
        <taxon>Dikarya</taxon>
        <taxon>Ascomycota</taxon>
        <taxon>Saccharomycotina</taxon>
        <taxon>Saccharomycetes</taxon>
        <taxon>Phaffomycetales</taxon>
        <taxon>Phaffomycetaceae</taxon>
        <taxon>Cyberlindnera</taxon>
    </lineage>
</organism>
<dbReference type="PANTHER" id="PTHR36414">
    <property type="entry name" value="PROTEIN SUR7"/>
    <property type="match status" value="1"/>
</dbReference>
<feature type="region of interest" description="Disordered" evidence="1">
    <location>
        <begin position="219"/>
        <end position="239"/>
    </location>
</feature>
<dbReference type="PANTHER" id="PTHR36414:SF1">
    <property type="entry name" value="PROTEIN SUR7"/>
    <property type="match status" value="1"/>
</dbReference>
<feature type="compositionally biased region" description="Low complexity" evidence="1">
    <location>
        <begin position="542"/>
        <end position="566"/>
    </location>
</feature>
<reference evidence="4" key="1">
    <citation type="journal article" date="2017" name="Genome Announc.">
        <title>Genome sequences of Cyberlindnera fabianii 65, Pichia kudriavzevii 129, and Saccharomyces cerevisiae 131 isolated from fermented masau fruits in Zimbabwe.</title>
        <authorList>
            <person name="van Rijswijck I.M.H."/>
            <person name="Derks M.F.L."/>
            <person name="Abee T."/>
            <person name="de Ridder D."/>
            <person name="Smid E.J."/>
        </authorList>
    </citation>
    <scope>NUCLEOTIDE SEQUENCE [LARGE SCALE GENOMIC DNA]</scope>
    <source>
        <strain evidence="4">65</strain>
    </source>
</reference>
<protein>
    <submittedName>
        <fullName evidence="3">Protein SUR7</fullName>
    </submittedName>
</protein>
<feature type="compositionally biased region" description="Polar residues" evidence="1">
    <location>
        <begin position="475"/>
        <end position="486"/>
    </location>
</feature>
<comment type="caution">
    <text evidence="3">The sequence shown here is derived from an EMBL/GenBank/DDBJ whole genome shotgun (WGS) entry which is preliminary data.</text>
</comment>
<feature type="transmembrane region" description="Helical" evidence="2">
    <location>
        <begin position="146"/>
        <end position="167"/>
    </location>
</feature>
<evidence type="ECO:0000313" key="3">
    <source>
        <dbReference type="EMBL" id="ONH70181.1"/>
    </source>
</evidence>
<feature type="compositionally biased region" description="Polar residues" evidence="1">
    <location>
        <begin position="413"/>
        <end position="430"/>
    </location>
</feature>
<dbReference type="GO" id="GO:0032185">
    <property type="term" value="P:septin cytoskeleton organization"/>
    <property type="evidence" value="ECO:0007669"/>
    <property type="project" value="TreeGrafter"/>
</dbReference>
<feature type="compositionally biased region" description="Gly residues" evidence="1">
    <location>
        <begin position="504"/>
        <end position="513"/>
    </location>
</feature>
<feature type="compositionally biased region" description="Basic and acidic residues" evidence="1">
    <location>
        <begin position="455"/>
        <end position="466"/>
    </location>
</feature>